<dbReference type="EMBL" id="JANBTX010000120">
    <property type="protein sequence ID" value="KAJ2686146.1"/>
    <property type="molecule type" value="Genomic_DNA"/>
</dbReference>
<feature type="compositionally biased region" description="Basic and acidic residues" evidence="1">
    <location>
        <begin position="766"/>
        <end position="783"/>
    </location>
</feature>
<feature type="compositionally biased region" description="Polar residues" evidence="1">
    <location>
        <begin position="735"/>
        <end position="751"/>
    </location>
</feature>
<feature type="region of interest" description="Disordered" evidence="1">
    <location>
        <begin position="652"/>
        <end position="955"/>
    </location>
</feature>
<keyword evidence="3" id="KW-1185">Reference proteome</keyword>
<feature type="region of interest" description="Disordered" evidence="1">
    <location>
        <begin position="288"/>
        <end position="353"/>
    </location>
</feature>
<feature type="region of interest" description="Disordered" evidence="1">
    <location>
        <begin position="1"/>
        <end position="97"/>
    </location>
</feature>
<evidence type="ECO:0000256" key="1">
    <source>
        <dbReference type="SAM" id="MobiDB-lite"/>
    </source>
</evidence>
<feature type="compositionally biased region" description="Low complexity" evidence="1">
    <location>
        <begin position="879"/>
        <end position="888"/>
    </location>
</feature>
<feature type="region of interest" description="Disordered" evidence="1">
    <location>
        <begin position="543"/>
        <end position="639"/>
    </location>
</feature>
<feature type="compositionally biased region" description="Polar residues" evidence="1">
    <location>
        <begin position="671"/>
        <end position="691"/>
    </location>
</feature>
<accession>A0A9W8L280</accession>
<feature type="compositionally biased region" description="Low complexity" evidence="1">
    <location>
        <begin position="617"/>
        <end position="636"/>
    </location>
</feature>
<feature type="compositionally biased region" description="Acidic residues" evidence="1">
    <location>
        <begin position="306"/>
        <end position="317"/>
    </location>
</feature>
<feature type="compositionally biased region" description="Low complexity" evidence="1">
    <location>
        <begin position="812"/>
        <end position="828"/>
    </location>
</feature>
<dbReference type="Proteomes" id="UP001151516">
    <property type="component" value="Unassembled WGS sequence"/>
</dbReference>
<dbReference type="AlphaFoldDB" id="A0A9W8L280"/>
<feature type="compositionally biased region" description="Acidic residues" evidence="1">
    <location>
        <begin position="554"/>
        <end position="573"/>
    </location>
</feature>
<comment type="caution">
    <text evidence="2">The sequence shown here is derived from an EMBL/GenBank/DDBJ whole genome shotgun (WGS) entry which is preliminary data.</text>
</comment>
<feature type="compositionally biased region" description="Basic and acidic residues" evidence="1">
    <location>
        <begin position="329"/>
        <end position="353"/>
    </location>
</feature>
<feature type="compositionally biased region" description="Basic and acidic residues" evidence="1">
    <location>
        <begin position="846"/>
        <end position="855"/>
    </location>
</feature>
<feature type="region of interest" description="Disordered" evidence="1">
    <location>
        <begin position="970"/>
        <end position="1010"/>
    </location>
</feature>
<name>A0A9W8L280_9FUNG</name>
<sequence length="1105" mass="117957">MGISAIFKRPKATSSSSQMSTDDSIKDGQRPRHIKRRPTASGNRSSEERMNPAATAVASKGAGKGTARIASHASSTPGIGKLPTPEGSLNESQDVSRARVSTTKGIVAPVALPARSQLDSDMFGLYRLTTPPLDSAVPQLREIDPFEDSPPPRPLTDFEDPVYMPPLTLAATLVDDYGTMGGGVAQAGSSSATNSSAFATTTVRATASTFARPSTVATGSLDLLSEFNASYNYLFGTLPSDSALTANAFDSSASDLLGRPLATSPAEAAVTPSRPDAKTARLADTGMLSPISTQTAGSGGLSASVQEDESASEDDVVSQDSSSPSEDSEVVRELEEERRKEEERKAAEQRNRRRELIKQQVAFERMKERHRRQYPGQQQPVSTHSSVARWQKESANAVAQPQQQQAMYASNGAINRGYSQALPPHQPHVGPHGTIGGSAPYANLPTSASMSNITFMAESQNAGLASSQFATLPRSKNQGFPLLADTFTARAGQTARQHSAEHHSAPFPGFAPANGYQMQQQLQPLQLQAPVLSAHPVKLASVPQRAKNPYLSDSSDDDNDDGGSETDEADSDDMTSIGSSDISCDPPLQQREPDTVPLGITGGSIRSPRSVSQPIISAGGSDSSSDTSAKSQSSSTRRVRFHETVSVVFNTRHTVSGEDLEEQDAHESDNDSSNASVDLNATSSSGANSGLSLVGGSSDEAFDGSNAYSHSRYQIPPTLIPTQSDPVQWYDEESTTVANSKDTSGYSSRNISPDGAKRQSQRPKHRIETQPLRDREAERELRKQAQGARQRPRPTPPRQTLIQVTPPATNDSQPPQAPVSAPTVASAPAPAPAPVAEPESNSQKPPVDRMAEARRALLGHYNVPNPELPIGNSIPRSGTATTTTFARTSSVKVLQPPSFARPKQRPAASNPQLNIRPVSEHKPAERKPQSETMAYATQPQNPAPATTKDGSDTKANSALRNFSLSAIDTSAMPRFGGDNDSDGDDVPLSAFTRSRSEPMSNLPRRSTDDYLSRQVATSNNYDSDSNAVAANKSAAKGANSRRFFGRNQADISGNPIVRSNTQSSVSVAKVEEQVAAFEQMRSLSMDVAPRQSTEKRRFGRWGNFF</sequence>
<feature type="compositionally biased region" description="Polar residues" evidence="1">
    <location>
        <begin position="930"/>
        <end position="944"/>
    </location>
</feature>
<feature type="region of interest" description="Disordered" evidence="1">
    <location>
        <begin position="491"/>
        <end position="514"/>
    </location>
</feature>
<feature type="compositionally biased region" description="Polar residues" evidence="1">
    <location>
        <begin position="801"/>
        <end position="811"/>
    </location>
</feature>
<evidence type="ECO:0000313" key="2">
    <source>
        <dbReference type="EMBL" id="KAJ2686146.1"/>
    </source>
</evidence>
<reference evidence="2" key="1">
    <citation type="submission" date="2022-07" db="EMBL/GenBank/DDBJ databases">
        <title>Phylogenomic reconstructions and comparative analyses of Kickxellomycotina fungi.</title>
        <authorList>
            <person name="Reynolds N.K."/>
            <person name="Stajich J.E."/>
            <person name="Barry K."/>
            <person name="Grigoriev I.V."/>
            <person name="Crous P."/>
            <person name="Smith M.E."/>
        </authorList>
    </citation>
    <scope>NUCLEOTIDE SEQUENCE</scope>
    <source>
        <strain evidence="2">CBS 109367</strain>
    </source>
</reference>
<protein>
    <submittedName>
        <fullName evidence="2">Uncharacterized protein</fullName>
    </submittedName>
</protein>
<feature type="compositionally biased region" description="Basic and acidic residues" evidence="1">
    <location>
        <begin position="918"/>
        <end position="929"/>
    </location>
</feature>
<gene>
    <name evidence="2" type="ORF">IWW39_003838</name>
</gene>
<dbReference type="OrthoDB" id="5599876at2759"/>
<proteinExistence type="predicted"/>
<feature type="compositionally biased region" description="Low complexity" evidence="1">
    <location>
        <begin position="13"/>
        <end position="22"/>
    </location>
</feature>
<feature type="compositionally biased region" description="Polar residues" evidence="1">
    <location>
        <begin position="87"/>
        <end position="97"/>
    </location>
</feature>
<organism evidence="2 3">
    <name type="scientific">Coemansia spiralis</name>
    <dbReference type="NCBI Taxonomy" id="417178"/>
    <lineage>
        <taxon>Eukaryota</taxon>
        <taxon>Fungi</taxon>
        <taxon>Fungi incertae sedis</taxon>
        <taxon>Zoopagomycota</taxon>
        <taxon>Kickxellomycotina</taxon>
        <taxon>Kickxellomycetes</taxon>
        <taxon>Kickxellales</taxon>
        <taxon>Kickxellaceae</taxon>
        <taxon>Coemansia</taxon>
    </lineage>
</organism>
<evidence type="ECO:0000313" key="3">
    <source>
        <dbReference type="Proteomes" id="UP001151516"/>
    </source>
</evidence>